<proteinExistence type="predicted"/>
<accession>A0A4P9C3N2</accession>
<dbReference type="KEGG" id="emt:CPZ25_000345"/>
<dbReference type="EMBL" id="CP029487">
    <property type="protein sequence ID" value="QCT69814.1"/>
    <property type="molecule type" value="Genomic_DNA"/>
</dbReference>
<evidence type="ECO:0000313" key="3">
    <source>
        <dbReference type="Proteomes" id="UP000218387"/>
    </source>
</evidence>
<reference evidence="2 3" key="1">
    <citation type="submission" date="2018-05" db="EMBL/GenBank/DDBJ databases">
        <title>Genome comparison of Eubacterium sp.</title>
        <authorList>
            <person name="Feng Y."/>
            <person name="Sanchez-Andrea I."/>
            <person name="Stams A.J.M."/>
            <person name="De Vos W.M."/>
        </authorList>
    </citation>
    <scope>NUCLEOTIDE SEQUENCE [LARGE SCALE GENOMIC DNA]</scope>
    <source>
        <strain evidence="2 3">YI</strain>
    </source>
</reference>
<name>A0A4P9C3N2_EUBML</name>
<protein>
    <recommendedName>
        <fullName evidence="1">Lipoyl-binding domain-containing protein</fullName>
    </recommendedName>
</protein>
<evidence type="ECO:0000313" key="2">
    <source>
        <dbReference type="EMBL" id="QCT69814.1"/>
    </source>
</evidence>
<dbReference type="SUPFAM" id="SSF51230">
    <property type="entry name" value="Single hybrid motif"/>
    <property type="match status" value="1"/>
</dbReference>
<feature type="domain" description="Lipoyl-binding" evidence="1">
    <location>
        <begin position="32"/>
        <end position="93"/>
    </location>
</feature>
<dbReference type="Pfam" id="PF00364">
    <property type="entry name" value="Biotin_lipoyl"/>
    <property type="match status" value="1"/>
</dbReference>
<gene>
    <name evidence="2" type="ORF">CPZ25_000345</name>
</gene>
<evidence type="ECO:0000259" key="1">
    <source>
        <dbReference type="Pfam" id="PF00364"/>
    </source>
</evidence>
<dbReference type="InterPro" id="IPR011053">
    <property type="entry name" value="Single_hybrid_motif"/>
</dbReference>
<dbReference type="Proteomes" id="UP000218387">
    <property type="component" value="Chromosome"/>
</dbReference>
<dbReference type="RefSeq" id="WP_096919313.1">
    <property type="nucleotide sequence ID" value="NZ_CP029487.1"/>
</dbReference>
<dbReference type="Gene3D" id="2.40.50.100">
    <property type="match status" value="1"/>
</dbReference>
<dbReference type="AlphaFoldDB" id="A0A4P9C3N2"/>
<sequence>MKVPILIDHRAAPVIKDENVCECKKEPVLMTYKKAVIYWQKEMGASVSRGELVAEGEIEKQSIAVTAPSDGILSEICVMDGQKAGVDMPLGYIESED</sequence>
<keyword evidence="3" id="KW-1185">Reference proteome</keyword>
<organism evidence="2 3">
    <name type="scientific">Eubacterium maltosivorans</name>
    <dbReference type="NCBI Taxonomy" id="2041044"/>
    <lineage>
        <taxon>Bacteria</taxon>
        <taxon>Bacillati</taxon>
        <taxon>Bacillota</taxon>
        <taxon>Clostridia</taxon>
        <taxon>Eubacteriales</taxon>
        <taxon>Eubacteriaceae</taxon>
        <taxon>Eubacterium</taxon>
    </lineage>
</organism>
<dbReference type="CDD" id="cd06849">
    <property type="entry name" value="lipoyl_domain"/>
    <property type="match status" value="1"/>
</dbReference>
<dbReference type="InterPro" id="IPR000089">
    <property type="entry name" value="Biotin_lipoyl"/>
</dbReference>